<evidence type="ECO:0000313" key="2">
    <source>
        <dbReference type="Proteomes" id="UP001165960"/>
    </source>
</evidence>
<dbReference type="Proteomes" id="UP001165960">
    <property type="component" value="Unassembled WGS sequence"/>
</dbReference>
<accession>A0ACC2UNK6</accession>
<organism evidence="1 2">
    <name type="scientific">Entomophthora muscae</name>
    <dbReference type="NCBI Taxonomy" id="34485"/>
    <lineage>
        <taxon>Eukaryota</taxon>
        <taxon>Fungi</taxon>
        <taxon>Fungi incertae sedis</taxon>
        <taxon>Zoopagomycota</taxon>
        <taxon>Entomophthoromycotina</taxon>
        <taxon>Entomophthoromycetes</taxon>
        <taxon>Entomophthorales</taxon>
        <taxon>Entomophthoraceae</taxon>
        <taxon>Entomophthora</taxon>
    </lineage>
</organism>
<name>A0ACC2UNK6_9FUNG</name>
<dbReference type="EMBL" id="QTSX02000127">
    <property type="protein sequence ID" value="KAJ9088362.1"/>
    <property type="molecule type" value="Genomic_DNA"/>
</dbReference>
<sequence length="454" mass="49637">MVTGASNQRKYNILVFGASGFTGKYVLAELIKSIPSDGKPPTIAIAGRTKAKLEDLLVNLSKESEGFSGKVDCFEVDFSSIEDITNVTGLSSVVISCVGPYQLFGEPIVEACVLSGTHYVDITGEPRFVERMFCKYNEAARSKDIMIVHYCGFDSVPADLGSLLVRQKLNSLGKAALSMEMFISFEPTLAANAINFTTFQSALVAIGAGRPDLSEFKSKLPPCTTYGKGVFCPLVPRENIHTGKYYTLFPVADPLVVNMSQSIASKYPEDKELYFGNRYTSLIPAKPYSFYSFNDGQAAIVTFISWTFILLLCQFKAGLYFLHKYPHWATFGHIQPPSAGGPSQAKIDGSSFKIEFLAKGVANEKLTEYSTDPSSAEPDCEIKAIFEGPNAGYNFTSKSVVIAALTILKEKVQEKRMLPKGVMTPSLAFSNTSFWETLSANPGVSFEIEELKSI</sequence>
<keyword evidence="2" id="KW-1185">Reference proteome</keyword>
<evidence type="ECO:0000313" key="1">
    <source>
        <dbReference type="EMBL" id="KAJ9088362.1"/>
    </source>
</evidence>
<gene>
    <name evidence="1" type="ORF">DSO57_1023956</name>
</gene>
<comment type="caution">
    <text evidence="1">The sequence shown here is derived from an EMBL/GenBank/DDBJ whole genome shotgun (WGS) entry which is preliminary data.</text>
</comment>
<proteinExistence type="predicted"/>
<protein>
    <submittedName>
        <fullName evidence="1">Uncharacterized protein</fullName>
    </submittedName>
</protein>
<reference evidence="1" key="1">
    <citation type="submission" date="2022-04" db="EMBL/GenBank/DDBJ databases">
        <title>Genome of the entomopathogenic fungus Entomophthora muscae.</title>
        <authorList>
            <person name="Elya C."/>
            <person name="Lovett B.R."/>
            <person name="Lee E."/>
            <person name="Macias A.M."/>
            <person name="Hajek A.E."/>
            <person name="De Bivort B.L."/>
            <person name="Kasson M.T."/>
            <person name="De Fine Licht H.H."/>
            <person name="Stajich J.E."/>
        </authorList>
    </citation>
    <scope>NUCLEOTIDE SEQUENCE</scope>
    <source>
        <strain evidence="1">Berkeley</strain>
    </source>
</reference>